<accession>A0A1I8PF67</accession>
<reference evidence="1" key="1">
    <citation type="submission" date="2020-05" db="UniProtKB">
        <authorList>
            <consortium name="EnsemblMetazoa"/>
        </authorList>
    </citation>
    <scope>IDENTIFICATION</scope>
    <source>
        <strain evidence="1">USDA</strain>
    </source>
</reference>
<name>A0A1I8PF67_STOCA</name>
<organism evidence="1 2">
    <name type="scientific">Stomoxys calcitrans</name>
    <name type="common">Stable fly</name>
    <name type="synonym">Conops calcitrans</name>
    <dbReference type="NCBI Taxonomy" id="35570"/>
    <lineage>
        <taxon>Eukaryota</taxon>
        <taxon>Metazoa</taxon>
        <taxon>Ecdysozoa</taxon>
        <taxon>Arthropoda</taxon>
        <taxon>Hexapoda</taxon>
        <taxon>Insecta</taxon>
        <taxon>Pterygota</taxon>
        <taxon>Neoptera</taxon>
        <taxon>Endopterygota</taxon>
        <taxon>Diptera</taxon>
        <taxon>Brachycera</taxon>
        <taxon>Muscomorpha</taxon>
        <taxon>Muscoidea</taxon>
        <taxon>Muscidae</taxon>
        <taxon>Stomoxys</taxon>
    </lineage>
</organism>
<evidence type="ECO:0000313" key="1">
    <source>
        <dbReference type="EnsemblMetazoa" id="SCAU007518-PA"/>
    </source>
</evidence>
<protein>
    <submittedName>
        <fullName evidence="1">Uncharacterized protein</fullName>
    </submittedName>
</protein>
<evidence type="ECO:0000313" key="2">
    <source>
        <dbReference type="Proteomes" id="UP000095300"/>
    </source>
</evidence>
<proteinExistence type="predicted"/>
<dbReference type="EnsemblMetazoa" id="SCAU007518-RA">
    <property type="protein sequence ID" value="SCAU007518-PA"/>
    <property type="gene ID" value="SCAU007518"/>
</dbReference>
<dbReference type="VEuPathDB" id="VectorBase:SCAU007518"/>
<gene>
    <name evidence="1" type="primary">106091511</name>
</gene>
<dbReference type="Pfam" id="PF06477">
    <property type="entry name" value="DUF1091"/>
    <property type="match status" value="1"/>
</dbReference>
<dbReference type="Proteomes" id="UP000095300">
    <property type="component" value="Unassembled WGS sequence"/>
</dbReference>
<dbReference type="PANTHER" id="PTHR20898">
    <property type="entry name" value="DAEDALUS ON 3-RELATED-RELATED"/>
    <property type="match status" value="1"/>
</dbReference>
<dbReference type="SMART" id="SM00697">
    <property type="entry name" value="DM8"/>
    <property type="match status" value="1"/>
</dbReference>
<dbReference type="AlphaFoldDB" id="A0A1I8PF67"/>
<sequence>MATPSESFGFGGIIRLINRLLMTVNQSELGDGNTLYGRSSALDVQTAEDAATEAAQDTSESRYGLDSHFMLERAFEKNAEIHLLSFIEPVSAKKAIKFIDLKLKICDLLSTGISIAVGKVLLAEVRKTSNLPYECPLKGNVNYTFSNLSITAETLPTYTPFMKYNFSLITYDNKQMVAKFLLDGETVPK</sequence>
<keyword evidence="2" id="KW-1185">Reference proteome</keyword>
<dbReference type="InterPro" id="IPR010512">
    <property type="entry name" value="DUF1091"/>
</dbReference>